<evidence type="ECO:0000256" key="4">
    <source>
        <dbReference type="ARBA" id="ARBA00022982"/>
    </source>
</evidence>
<evidence type="ECO:0000256" key="3">
    <source>
        <dbReference type="ARBA" id="ARBA00022723"/>
    </source>
</evidence>
<dbReference type="Gene3D" id="1.20.1260.10">
    <property type="match status" value="1"/>
</dbReference>
<dbReference type="GO" id="GO:0016491">
    <property type="term" value="F:oxidoreductase activity"/>
    <property type="evidence" value="ECO:0007669"/>
    <property type="project" value="InterPro"/>
</dbReference>
<dbReference type="Gene3D" id="2.20.28.10">
    <property type="match status" value="1"/>
</dbReference>
<dbReference type="InterPro" id="IPR024934">
    <property type="entry name" value="Rubredoxin-like_dom"/>
</dbReference>
<evidence type="ECO:0000256" key="1">
    <source>
        <dbReference type="ARBA" id="ARBA00001965"/>
    </source>
</evidence>
<keyword evidence="2" id="KW-0813">Transport</keyword>
<dbReference type="InterPro" id="IPR009078">
    <property type="entry name" value="Ferritin-like_SF"/>
</dbReference>
<accession>A0A9D1CIH1</accession>
<feature type="domain" description="Ferritin-like diiron" evidence="7">
    <location>
        <begin position="2"/>
        <end position="132"/>
    </location>
</feature>
<proteinExistence type="predicted"/>
<reference evidence="8" key="1">
    <citation type="submission" date="2020-10" db="EMBL/GenBank/DDBJ databases">
        <authorList>
            <person name="Gilroy R."/>
        </authorList>
    </citation>
    <scope>NUCLEOTIDE SEQUENCE</scope>
    <source>
        <strain evidence="8">ChiHile30-977</strain>
    </source>
</reference>
<dbReference type="SUPFAM" id="SSF57802">
    <property type="entry name" value="Rubredoxin-like"/>
    <property type="match status" value="1"/>
</dbReference>
<keyword evidence="3" id="KW-0479">Metal-binding</keyword>
<evidence type="ECO:0000313" key="9">
    <source>
        <dbReference type="Proteomes" id="UP000886819"/>
    </source>
</evidence>
<evidence type="ECO:0000259" key="7">
    <source>
        <dbReference type="PROSITE" id="PS50905"/>
    </source>
</evidence>
<evidence type="ECO:0000313" key="8">
    <source>
        <dbReference type="EMBL" id="HIQ63126.1"/>
    </source>
</evidence>
<dbReference type="PROSITE" id="PS50905">
    <property type="entry name" value="FERRITIN_LIKE"/>
    <property type="match status" value="1"/>
</dbReference>
<name>A0A9D1CIH1_9FIRM</name>
<dbReference type="PANTHER" id="PTHR43865">
    <property type="entry name" value="RUBRERYTHRIN-RELATED"/>
    <property type="match status" value="1"/>
</dbReference>
<protein>
    <submittedName>
        <fullName evidence="8">Rubrerythrin family protein</fullName>
    </submittedName>
</protein>
<feature type="domain" description="Rubredoxin-like" evidence="6">
    <location>
        <begin position="139"/>
        <end position="173"/>
    </location>
</feature>
<dbReference type="AlphaFoldDB" id="A0A9D1CIH1"/>
<comment type="caution">
    <text evidence="8">The sequence shown here is derived from an EMBL/GenBank/DDBJ whole genome shotgun (WGS) entry which is preliminary data.</text>
</comment>
<dbReference type="CDD" id="cd00729">
    <property type="entry name" value="rubredoxin_SM"/>
    <property type="match status" value="1"/>
</dbReference>
<dbReference type="EMBL" id="DVFI01000092">
    <property type="protein sequence ID" value="HIQ63126.1"/>
    <property type="molecule type" value="Genomic_DNA"/>
</dbReference>
<evidence type="ECO:0000259" key="6">
    <source>
        <dbReference type="PROSITE" id="PS50903"/>
    </source>
</evidence>
<dbReference type="PROSITE" id="PS50903">
    <property type="entry name" value="RUBREDOXIN_LIKE"/>
    <property type="match status" value="1"/>
</dbReference>
<dbReference type="GO" id="GO:0005506">
    <property type="term" value="F:iron ion binding"/>
    <property type="evidence" value="ECO:0007669"/>
    <property type="project" value="InterPro"/>
</dbReference>
<dbReference type="SUPFAM" id="SSF47240">
    <property type="entry name" value="Ferritin-like"/>
    <property type="match status" value="1"/>
</dbReference>
<dbReference type="InterPro" id="IPR012347">
    <property type="entry name" value="Ferritin-like"/>
</dbReference>
<comment type="cofactor">
    <cofactor evidence="1">
        <name>Fe(3+)</name>
        <dbReference type="ChEBI" id="CHEBI:29034"/>
    </cofactor>
</comment>
<dbReference type="InterPro" id="IPR052364">
    <property type="entry name" value="Rubrerythrin"/>
</dbReference>
<dbReference type="Pfam" id="PF21349">
    <property type="entry name" value="RUBY_RBDX"/>
    <property type="match status" value="1"/>
</dbReference>
<keyword evidence="5" id="KW-0408">Iron</keyword>
<organism evidence="8 9">
    <name type="scientific">Candidatus Avichristensenella intestinipullorum</name>
    <dbReference type="NCBI Taxonomy" id="2840693"/>
    <lineage>
        <taxon>Bacteria</taxon>
        <taxon>Bacillati</taxon>
        <taxon>Bacillota</taxon>
        <taxon>Clostridia</taxon>
        <taxon>Candidatus Avichristensenella</taxon>
    </lineage>
</organism>
<evidence type="ECO:0000256" key="2">
    <source>
        <dbReference type="ARBA" id="ARBA00022448"/>
    </source>
</evidence>
<sequence>MEIQGSRTEQNLWASFNGESAARAKYSLYAGQARRENLHRIAAVFDETAENELAHAKLWLRALGRLGATEDNLAAAMDAERFEWTHMYAEFERVAREEGFDDIAGQFGYAAAVEREHEARFRGLWERLRQGTLFTAPAPRRWRCRNCGYIHTGNAAPEICPLCAHPRGWYEWDAGWCERLE</sequence>
<dbReference type="Pfam" id="PF02915">
    <property type="entry name" value="Rubrerythrin"/>
    <property type="match status" value="1"/>
</dbReference>
<dbReference type="CDD" id="cd01041">
    <property type="entry name" value="Rubrerythrin"/>
    <property type="match status" value="1"/>
</dbReference>
<reference evidence="8" key="2">
    <citation type="journal article" date="2021" name="PeerJ">
        <title>Extensive microbial diversity within the chicken gut microbiome revealed by metagenomics and culture.</title>
        <authorList>
            <person name="Gilroy R."/>
            <person name="Ravi A."/>
            <person name="Getino M."/>
            <person name="Pursley I."/>
            <person name="Horton D.L."/>
            <person name="Alikhan N.F."/>
            <person name="Baker D."/>
            <person name="Gharbi K."/>
            <person name="Hall N."/>
            <person name="Watson M."/>
            <person name="Adriaenssens E.M."/>
            <person name="Foster-Nyarko E."/>
            <person name="Jarju S."/>
            <person name="Secka A."/>
            <person name="Antonio M."/>
            <person name="Oren A."/>
            <person name="Chaudhuri R.R."/>
            <person name="La Ragione R."/>
            <person name="Hildebrand F."/>
            <person name="Pallen M.J."/>
        </authorList>
    </citation>
    <scope>NUCLEOTIDE SEQUENCE</scope>
    <source>
        <strain evidence="8">ChiHile30-977</strain>
    </source>
</reference>
<dbReference type="InterPro" id="IPR048574">
    <property type="entry name" value="RUBY_RBDX"/>
</dbReference>
<dbReference type="Proteomes" id="UP000886819">
    <property type="component" value="Unassembled WGS sequence"/>
</dbReference>
<dbReference type="PANTHER" id="PTHR43865:SF1">
    <property type="entry name" value="RUBRERYTHRIN-RELATED"/>
    <property type="match status" value="1"/>
</dbReference>
<gene>
    <name evidence="8" type="ORF">IAA66_06010</name>
</gene>
<dbReference type="InterPro" id="IPR003251">
    <property type="entry name" value="Rr_diiron-bd_dom"/>
</dbReference>
<dbReference type="InterPro" id="IPR009040">
    <property type="entry name" value="Ferritin-like_diiron"/>
</dbReference>
<keyword evidence="4" id="KW-0249">Electron transport</keyword>
<evidence type="ECO:0000256" key="5">
    <source>
        <dbReference type="ARBA" id="ARBA00023004"/>
    </source>
</evidence>